<protein>
    <submittedName>
        <fullName evidence="1">Uncharacterized protein</fullName>
    </submittedName>
</protein>
<dbReference type="AlphaFoldDB" id="D2TRH9"/>
<keyword evidence="2" id="KW-1185">Reference proteome</keyword>
<name>D2TRH9_CITRI</name>
<evidence type="ECO:0000313" key="2">
    <source>
        <dbReference type="Proteomes" id="UP000001889"/>
    </source>
</evidence>
<proteinExistence type="predicted"/>
<evidence type="ECO:0000313" key="1">
    <source>
        <dbReference type="EMBL" id="CBG89026.1"/>
    </source>
</evidence>
<reference evidence="1 2" key="1">
    <citation type="journal article" date="2010" name="J. Bacteriol.">
        <title>The Citrobacter rodentium genome sequence reveals convergent evolution with human pathogenic Escherichia coli.</title>
        <authorList>
            <person name="Petty N.K."/>
            <person name="Bulgin R."/>
            <person name="Crepin V.F."/>
            <person name="Cerdeno-Tarraga A.M."/>
            <person name="Schroeder G.N."/>
            <person name="Quail M.A."/>
            <person name="Lennard N."/>
            <person name="Corton C."/>
            <person name="Barron A."/>
            <person name="Clark L."/>
            <person name="Toribio A.L."/>
            <person name="Parkhill J."/>
            <person name="Dougan G."/>
            <person name="Frankel G."/>
            <person name="Thomson N.R."/>
        </authorList>
    </citation>
    <scope>NUCLEOTIDE SEQUENCE [LARGE SCALE GENOMIC DNA]</scope>
    <source>
        <strain evidence="1 2">ICC168</strain>
    </source>
</reference>
<dbReference type="Proteomes" id="UP000001889">
    <property type="component" value="Chromosome"/>
</dbReference>
<gene>
    <name evidence="1" type="ordered locus">ROD_22781</name>
</gene>
<organism evidence="1 2">
    <name type="scientific">Citrobacter rodentium (strain ICC168)</name>
    <name type="common">Citrobacter freundii biotype 4280</name>
    <dbReference type="NCBI Taxonomy" id="637910"/>
    <lineage>
        <taxon>Bacteria</taxon>
        <taxon>Pseudomonadati</taxon>
        <taxon>Pseudomonadota</taxon>
        <taxon>Gammaproteobacteria</taxon>
        <taxon>Enterobacterales</taxon>
        <taxon>Enterobacteriaceae</taxon>
        <taxon>Citrobacter</taxon>
    </lineage>
</organism>
<sequence length="51" mass="5937">MRQCNYDVIVINHFHRGKQALNEIYTCFWSVTGQGRSFFLKMSLGAILTLQ</sequence>
<dbReference type="KEGG" id="cro:ROD_22781"/>
<dbReference type="HOGENOM" id="CLU_3097126_0_0_6"/>
<accession>D2TRH9</accession>
<dbReference type="STRING" id="637910.ROD_22781"/>
<dbReference type="EMBL" id="FN543502">
    <property type="protein sequence ID" value="CBG89026.1"/>
    <property type="molecule type" value="Genomic_DNA"/>
</dbReference>